<dbReference type="InterPro" id="IPR019980">
    <property type="entry name" value="Ribosomal_uS13_bac-type"/>
</dbReference>
<feature type="region of interest" description="Disordered" evidence="9">
    <location>
        <begin position="98"/>
        <end position="122"/>
    </location>
</feature>
<dbReference type="HAMAP" id="MF_01315">
    <property type="entry name" value="Ribosomal_uS13"/>
    <property type="match status" value="1"/>
</dbReference>
<dbReference type="GO" id="GO:0000049">
    <property type="term" value="F:tRNA binding"/>
    <property type="evidence" value="ECO:0007669"/>
    <property type="project" value="UniProtKB-UniRule"/>
</dbReference>
<evidence type="ECO:0000256" key="7">
    <source>
        <dbReference type="HAMAP-Rule" id="MF_01315"/>
    </source>
</evidence>
<keyword evidence="5 7" id="KW-0687">Ribonucleoprotein</keyword>
<dbReference type="GO" id="GO:0015935">
    <property type="term" value="C:small ribosomal subunit"/>
    <property type="evidence" value="ECO:0007669"/>
    <property type="project" value="TreeGrafter"/>
</dbReference>
<dbReference type="OrthoDB" id="9803610at2"/>
<dbReference type="GO" id="GO:0019843">
    <property type="term" value="F:rRNA binding"/>
    <property type="evidence" value="ECO:0007669"/>
    <property type="project" value="UniProtKB-UniRule"/>
</dbReference>
<dbReference type="FunFam" id="1.10.8.50:FF:000001">
    <property type="entry name" value="30S ribosomal protein S13"/>
    <property type="match status" value="1"/>
</dbReference>
<evidence type="ECO:0000256" key="1">
    <source>
        <dbReference type="ARBA" id="ARBA00008080"/>
    </source>
</evidence>
<sequence length="122" mass="13641">MARIAGVDIHNNKKVEVGLTGIYGVGRETAKTILGVIGVDLSKRIGDLSEQDISAIRKYIEENLTVEGDLRKEISLNVKRLMEISCYRGQRHKMHLPCRGQKTRSNARTRKGLAGKRGIKKK</sequence>
<proteinExistence type="inferred from homology"/>
<dbReference type="InterPro" id="IPR010979">
    <property type="entry name" value="Ribosomal_uS13-like_H2TH"/>
</dbReference>
<dbReference type="InterPro" id="IPR001892">
    <property type="entry name" value="Ribosomal_uS13"/>
</dbReference>
<keyword evidence="4 7" id="KW-0689">Ribosomal protein</keyword>
<dbReference type="PROSITE" id="PS00646">
    <property type="entry name" value="RIBOSOMAL_S13_1"/>
    <property type="match status" value="1"/>
</dbReference>
<dbReference type="RefSeq" id="WP_132872132.1">
    <property type="nucleotide sequence ID" value="NZ_JAJUHT010000010.1"/>
</dbReference>
<dbReference type="NCBIfam" id="TIGR03631">
    <property type="entry name" value="uS13_bact"/>
    <property type="match status" value="1"/>
</dbReference>
<dbReference type="PIRSF" id="PIRSF002134">
    <property type="entry name" value="Ribosomal_S13"/>
    <property type="match status" value="1"/>
</dbReference>
<evidence type="ECO:0000256" key="2">
    <source>
        <dbReference type="ARBA" id="ARBA00022730"/>
    </source>
</evidence>
<dbReference type="GO" id="GO:0006412">
    <property type="term" value="P:translation"/>
    <property type="evidence" value="ECO:0007669"/>
    <property type="project" value="UniProtKB-UniRule"/>
</dbReference>
<keyword evidence="11" id="KW-1185">Reference proteome</keyword>
<evidence type="ECO:0000313" key="10">
    <source>
        <dbReference type="EMBL" id="TCK62232.1"/>
    </source>
</evidence>
<reference evidence="10 11" key="1">
    <citation type="submission" date="2019-03" db="EMBL/GenBank/DDBJ databases">
        <title>Genomic Encyclopedia of Type Strains, Phase IV (KMG-IV): sequencing the most valuable type-strain genomes for metagenomic binning, comparative biology and taxonomic classification.</title>
        <authorList>
            <person name="Goeker M."/>
        </authorList>
    </citation>
    <scope>NUCLEOTIDE SEQUENCE [LARGE SCALE GENOMIC DNA]</scope>
    <source>
        <strain evidence="10 11">DSM 24984</strain>
    </source>
</reference>
<evidence type="ECO:0000313" key="11">
    <source>
        <dbReference type="Proteomes" id="UP000294614"/>
    </source>
</evidence>
<evidence type="ECO:0000256" key="9">
    <source>
        <dbReference type="SAM" id="MobiDB-lite"/>
    </source>
</evidence>
<keyword evidence="2 7" id="KW-0699">rRNA-binding</keyword>
<dbReference type="GO" id="GO:0005829">
    <property type="term" value="C:cytosol"/>
    <property type="evidence" value="ECO:0007669"/>
    <property type="project" value="TreeGrafter"/>
</dbReference>
<evidence type="ECO:0000256" key="4">
    <source>
        <dbReference type="ARBA" id="ARBA00022980"/>
    </source>
</evidence>
<keyword evidence="7" id="KW-0820">tRNA-binding</keyword>
<dbReference type="InterPro" id="IPR027437">
    <property type="entry name" value="Rbsml_uS13_C"/>
</dbReference>
<evidence type="ECO:0000256" key="8">
    <source>
        <dbReference type="RuleBase" id="RU003830"/>
    </source>
</evidence>
<evidence type="ECO:0000256" key="5">
    <source>
        <dbReference type="ARBA" id="ARBA00023274"/>
    </source>
</evidence>
<gene>
    <name evidence="7" type="primary">rpsM</name>
    <name evidence="10" type="ORF">C8D98_0753</name>
</gene>
<protein>
    <recommendedName>
        <fullName evidence="6 7">Small ribosomal subunit protein uS13</fullName>
    </recommendedName>
</protein>
<comment type="subunit">
    <text evidence="7">Part of the 30S ribosomal subunit. Forms a loose heterodimer with protein S19. Forms two bridges to the 50S subunit in the 70S ribosome.</text>
</comment>
<dbReference type="InterPro" id="IPR018269">
    <property type="entry name" value="Ribosomal_uS13_CS"/>
</dbReference>
<comment type="function">
    <text evidence="7">Located at the top of the head of the 30S subunit, it contacts several helices of the 16S rRNA. In the 70S ribosome it contacts the 23S rRNA (bridge B1a) and protein L5 of the 50S subunit (bridge B1b), connecting the 2 subunits; these bridges are implicated in subunit movement. Contacts the tRNAs in the A and P-sites.</text>
</comment>
<dbReference type="SUPFAM" id="SSF46946">
    <property type="entry name" value="S13-like H2TH domain"/>
    <property type="match status" value="1"/>
</dbReference>
<dbReference type="PANTHER" id="PTHR10871">
    <property type="entry name" value="30S RIBOSOMAL PROTEIN S13/40S RIBOSOMAL PROTEIN S18"/>
    <property type="match status" value="1"/>
</dbReference>
<dbReference type="EMBL" id="SMGG01000003">
    <property type="protein sequence ID" value="TCK62232.1"/>
    <property type="molecule type" value="Genomic_DNA"/>
</dbReference>
<dbReference type="Proteomes" id="UP000294614">
    <property type="component" value="Unassembled WGS sequence"/>
</dbReference>
<dbReference type="AlphaFoldDB" id="A0A4R1KCI5"/>
<dbReference type="PANTHER" id="PTHR10871:SF1">
    <property type="entry name" value="SMALL RIBOSOMAL SUBUNIT PROTEIN US13M"/>
    <property type="match status" value="1"/>
</dbReference>
<dbReference type="Pfam" id="PF00416">
    <property type="entry name" value="Ribosomal_S13"/>
    <property type="match status" value="1"/>
</dbReference>
<dbReference type="PROSITE" id="PS50159">
    <property type="entry name" value="RIBOSOMAL_S13_2"/>
    <property type="match status" value="1"/>
</dbReference>
<accession>A0A4R1KCI5</accession>
<dbReference type="Gene3D" id="1.10.8.50">
    <property type="match status" value="1"/>
</dbReference>
<evidence type="ECO:0000256" key="3">
    <source>
        <dbReference type="ARBA" id="ARBA00022884"/>
    </source>
</evidence>
<keyword evidence="3 7" id="KW-0694">RNA-binding</keyword>
<comment type="caution">
    <text evidence="10">The sequence shown here is derived from an EMBL/GenBank/DDBJ whole genome shotgun (WGS) entry which is preliminary data.</text>
</comment>
<dbReference type="GO" id="GO:0003735">
    <property type="term" value="F:structural constituent of ribosome"/>
    <property type="evidence" value="ECO:0007669"/>
    <property type="project" value="InterPro"/>
</dbReference>
<comment type="similarity">
    <text evidence="1 7 8">Belongs to the universal ribosomal protein uS13 family.</text>
</comment>
<evidence type="ECO:0000256" key="6">
    <source>
        <dbReference type="ARBA" id="ARBA00035166"/>
    </source>
</evidence>
<dbReference type="Gene3D" id="4.10.910.10">
    <property type="entry name" value="30s ribosomal protein s13, domain 2"/>
    <property type="match status" value="1"/>
</dbReference>
<name>A0A4R1KCI5_9BACT</name>
<organism evidence="10 11">
    <name type="scientific">Seleniivibrio woodruffii</name>
    <dbReference type="NCBI Taxonomy" id="1078050"/>
    <lineage>
        <taxon>Bacteria</taxon>
        <taxon>Pseudomonadati</taxon>
        <taxon>Deferribacterota</taxon>
        <taxon>Deferribacteres</taxon>
        <taxon>Deferribacterales</taxon>
        <taxon>Geovibrionaceae</taxon>
        <taxon>Seleniivibrio</taxon>
    </lineage>
</organism>